<dbReference type="Proteomes" id="UP001500994">
    <property type="component" value="Unassembled WGS sequence"/>
</dbReference>
<evidence type="ECO:0000259" key="2">
    <source>
        <dbReference type="PROSITE" id="PS50994"/>
    </source>
</evidence>
<comment type="caution">
    <text evidence="3">The sequence shown here is derived from an EMBL/GenBank/DDBJ whole genome shotgun (WGS) entry which is preliminary data.</text>
</comment>
<organism evidence="3 4">
    <name type="scientific">Streptomyces lunalinharesii</name>
    <dbReference type="NCBI Taxonomy" id="333384"/>
    <lineage>
        <taxon>Bacteria</taxon>
        <taxon>Bacillati</taxon>
        <taxon>Actinomycetota</taxon>
        <taxon>Actinomycetes</taxon>
        <taxon>Kitasatosporales</taxon>
        <taxon>Streptomycetaceae</taxon>
        <taxon>Streptomyces</taxon>
    </lineage>
</organism>
<dbReference type="InterPro" id="IPR012337">
    <property type="entry name" value="RNaseH-like_sf"/>
</dbReference>
<name>A0ABN3SK10_9ACTN</name>
<evidence type="ECO:0000313" key="3">
    <source>
        <dbReference type="EMBL" id="GAA2679364.1"/>
    </source>
</evidence>
<evidence type="ECO:0000256" key="1">
    <source>
        <dbReference type="SAM" id="MobiDB-lite"/>
    </source>
</evidence>
<dbReference type="Gene3D" id="3.30.420.10">
    <property type="entry name" value="Ribonuclease H-like superfamily/Ribonuclease H"/>
    <property type="match status" value="1"/>
</dbReference>
<feature type="region of interest" description="Disordered" evidence="1">
    <location>
        <begin position="718"/>
        <end position="748"/>
    </location>
</feature>
<protein>
    <submittedName>
        <fullName evidence="3">DDE-type integrase/transposase/recombinase</fullName>
    </submittedName>
</protein>
<feature type="domain" description="Integrase catalytic" evidence="2">
    <location>
        <begin position="282"/>
        <end position="529"/>
    </location>
</feature>
<dbReference type="InterPro" id="IPR015378">
    <property type="entry name" value="Transposase-like_Mu_C"/>
</dbReference>
<sequence length="748" mass="82618">MVACGGVLMAGQAPARPVVVTVGNAVRWRGETYLVTALQGGSVHLLSQDADGEDAVVLLDSLSRSLGFAVLDTPRPDDTITDVPAVAVRQSLGGAAVLEGLSDKAREMAEFWLDHVLEVHTGLPGFATPSTEPRPCYDLERTTLRQRYETKAAELCAAHHRVSAATVERKRLAWLAHGVWGLVDKRRVRGPSTHGRVDERVVKLLWKVHQRHRKRSVGTRSRLFELLRRACVRKFKKKGEQLMPSRATFYRLLDRLGILCGRETGRQGTGSHRPEPPFTLAMATTPGEQVQIDTTPLDVLGVDETGRVVSLELTAAIDVVSRSILAAVIRPKSIGTKAGSHSRRRGGRATKAVDALLLLAEMCTPQPMRPHWSPRAGAKGSNLPYAQLVEADERMEGAAARPVIIPEMIVMDNGKVFAGRAFMDACAQLGICVRPACYNSPTHKAIIERTFGSIKTLFSQFLPGYTGKDLQHRGKDVAGERLWRVDQINDFLQQWIAVGWQQRPHEELRNPFLPSMPPRTPNQMFAAHVASSGYVPVRLSAEDRLRLLPTAWVTVTDKGIRLDNRTYDSRAISPYRNARSGWPGKGQRWPVRYHPYQPEKVWLEDHRNGTWAEADFVYQRLIGDEWSEHIWDQATAAHLNKGGSTRDEAAIARVVCSLLERAGRGPSRTAAPQPAPVDRGMVVGPQPIEDPYRNIPAPDYQHITSLPSMDVDLRQLCLPPARFPRPEGLSQPGADGQPDGARGPQAGI</sequence>
<gene>
    <name evidence="3" type="ORF">GCM10009864_59420</name>
</gene>
<accession>A0ABN3SK10</accession>
<keyword evidence="4" id="KW-1185">Reference proteome</keyword>
<reference evidence="3 4" key="1">
    <citation type="journal article" date="2019" name="Int. J. Syst. Evol. Microbiol.">
        <title>The Global Catalogue of Microorganisms (GCM) 10K type strain sequencing project: providing services to taxonomists for standard genome sequencing and annotation.</title>
        <authorList>
            <consortium name="The Broad Institute Genomics Platform"/>
            <consortium name="The Broad Institute Genome Sequencing Center for Infectious Disease"/>
            <person name="Wu L."/>
            <person name="Ma J."/>
        </authorList>
    </citation>
    <scope>NUCLEOTIDE SEQUENCE [LARGE SCALE GENOMIC DNA]</scope>
    <source>
        <strain evidence="3 4">JCM 16374</strain>
    </source>
</reference>
<dbReference type="SUPFAM" id="SSF53098">
    <property type="entry name" value="Ribonuclease H-like"/>
    <property type="match status" value="1"/>
</dbReference>
<dbReference type="PROSITE" id="PS50994">
    <property type="entry name" value="INTEGRASE"/>
    <property type="match status" value="1"/>
</dbReference>
<dbReference type="InterPro" id="IPR036397">
    <property type="entry name" value="RNaseH_sf"/>
</dbReference>
<proteinExistence type="predicted"/>
<dbReference type="EMBL" id="BAAARK010000024">
    <property type="protein sequence ID" value="GAA2679364.1"/>
    <property type="molecule type" value="Genomic_DNA"/>
</dbReference>
<dbReference type="InterPro" id="IPR001584">
    <property type="entry name" value="Integrase_cat-core"/>
</dbReference>
<dbReference type="Pfam" id="PF09299">
    <property type="entry name" value="Mu-transpos_C"/>
    <property type="match status" value="1"/>
</dbReference>
<evidence type="ECO:0000313" key="4">
    <source>
        <dbReference type="Proteomes" id="UP001500994"/>
    </source>
</evidence>